<feature type="transmembrane region" description="Helical" evidence="5">
    <location>
        <begin position="425"/>
        <end position="442"/>
    </location>
</feature>
<keyword evidence="2 5" id="KW-0812">Transmembrane</keyword>
<dbReference type="GO" id="GO:0022857">
    <property type="term" value="F:transmembrane transporter activity"/>
    <property type="evidence" value="ECO:0007669"/>
    <property type="project" value="InterPro"/>
</dbReference>
<keyword evidence="8" id="KW-1185">Reference proteome</keyword>
<dbReference type="Pfam" id="PF07690">
    <property type="entry name" value="MFS_1"/>
    <property type="match status" value="1"/>
</dbReference>
<name>A0A1S1QHW7_9ACTN</name>
<feature type="transmembrane region" description="Helical" evidence="5">
    <location>
        <begin position="344"/>
        <end position="370"/>
    </location>
</feature>
<evidence type="ECO:0000256" key="3">
    <source>
        <dbReference type="ARBA" id="ARBA00022989"/>
    </source>
</evidence>
<dbReference type="PANTHER" id="PTHR42718">
    <property type="entry name" value="MAJOR FACILITATOR SUPERFAMILY MULTIDRUG TRANSPORTER MFSC"/>
    <property type="match status" value="1"/>
</dbReference>
<dbReference type="InterPro" id="IPR020846">
    <property type="entry name" value="MFS_dom"/>
</dbReference>
<sequence>MGGLDFFIVNVAIPSMQIDLTASAAAMQFVIAGYALAFGSGMILGGRLGDIYGRRRVFIAAMAVFTLASAVCGVAPNVELLIAARLLQGAAAAVMSPQVLTILGTTYSGEARARAINAYGMAMGISAVFGQLIGGLLIKGDVFGLGWRACFLINIPIGLVAILLAPRWVPESRAPGRPRLDIVGTLIVTAALVAVVLPLIEGREQGWPLWSWLLLAAAVPLFALFAVYERAAARRGASPLIDLSLFRERAFTAGLLAQVVFWTGQASFFLVFAIYVQQGRGLDALEAGLIFVAIGGGYMATSMTARHVAARLGRQVIALGGVLRMIALTAMVIILYAASSDVSLGWLIPALILDGAGMGLAVAPLAATVISRITPAHAGSATGVLTTGVQIGNALGVALIGVIFYDIIGDGADLETFTDAFRTSLFFLIGIGAALALLVQLLPRVPRGAGGR</sequence>
<feature type="transmembrane region" description="Helical" evidence="5">
    <location>
        <begin position="180"/>
        <end position="200"/>
    </location>
</feature>
<gene>
    <name evidence="7" type="ORF">CC117_23430</name>
</gene>
<comment type="caution">
    <text evidence="7">The sequence shown here is derived from an EMBL/GenBank/DDBJ whole genome shotgun (WGS) entry which is preliminary data.</text>
</comment>
<feature type="transmembrane region" description="Helical" evidence="5">
    <location>
        <begin position="116"/>
        <end position="138"/>
    </location>
</feature>
<proteinExistence type="predicted"/>
<feature type="transmembrane region" description="Helical" evidence="5">
    <location>
        <begin position="382"/>
        <end position="405"/>
    </location>
</feature>
<dbReference type="EMBL" id="MBLM01000134">
    <property type="protein sequence ID" value="OHV33179.1"/>
    <property type="molecule type" value="Genomic_DNA"/>
</dbReference>
<dbReference type="PROSITE" id="PS50850">
    <property type="entry name" value="MFS"/>
    <property type="match status" value="1"/>
</dbReference>
<evidence type="ECO:0000313" key="7">
    <source>
        <dbReference type="EMBL" id="OHV33179.1"/>
    </source>
</evidence>
<evidence type="ECO:0000259" key="6">
    <source>
        <dbReference type="PROSITE" id="PS50850"/>
    </source>
</evidence>
<dbReference type="InterPro" id="IPR011701">
    <property type="entry name" value="MFS"/>
</dbReference>
<feature type="transmembrane region" description="Helical" evidence="5">
    <location>
        <begin position="82"/>
        <end position="104"/>
    </location>
</feature>
<feature type="transmembrane region" description="Helical" evidence="5">
    <location>
        <begin position="287"/>
        <end position="305"/>
    </location>
</feature>
<dbReference type="CDD" id="cd17321">
    <property type="entry name" value="MFS_MMR_MDR_like"/>
    <property type="match status" value="1"/>
</dbReference>
<dbReference type="SUPFAM" id="SSF103473">
    <property type="entry name" value="MFS general substrate transporter"/>
    <property type="match status" value="1"/>
</dbReference>
<keyword evidence="4 5" id="KW-0472">Membrane</keyword>
<feature type="transmembrane region" description="Helical" evidence="5">
    <location>
        <begin position="20"/>
        <end position="45"/>
    </location>
</feature>
<dbReference type="OrthoDB" id="783189at2"/>
<feature type="transmembrane region" description="Helical" evidence="5">
    <location>
        <begin position="144"/>
        <end position="168"/>
    </location>
</feature>
<dbReference type="InterPro" id="IPR036259">
    <property type="entry name" value="MFS_trans_sf"/>
</dbReference>
<keyword evidence="3 5" id="KW-1133">Transmembrane helix</keyword>
<evidence type="ECO:0000313" key="8">
    <source>
        <dbReference type="Proteomes" id="UP000179627"/>
    </source>
</evidence>
<dbReference type="Proteomes" id="UP000179627">
    <property type="component" value="Unassembled WGS sequence"/>
</dbReference>
<reference evidence="8" key="1">
    <citation type="submission" date="2016-07" db="EMBL/GenBank/DDBJ databases">
        <title>Sequence Frankia sp. strain CcI1.17.</title>
        <authorList>
            <person name="Ghodhbane-Gtari F."/>
            <person name="Swanson E."/>
            <person name="Gueddou A."/>
            <person name="Morris K."/>
            <person name="Hezbri K."/>
            <person name="Ktari A."/>
            <person name="Nouioui I."/>
            <person name="Abebe-Akele F."/>
            <person name="Simpson S."/>
            <person name="Thomas K."/>
            <person name="Gtari M."/>
            <person name="Tisa L.S."/>
            <person name="Hurst S."/>
        </authorList>
    </citation>
    <scope>NUCLEOTIDE SEQUENCE [LARGE SCALE GENOMIC DNA]</scope>
    <source>
        <strain evidence="8">Cc1.17</strain>
    </source>
</reference>
<feature type="transmembrane region" description="Helical" evidence="5">
    <location>
        <begin position="212"/>
        <end position="229"/>
    </location>
</feature>
<evidence type="ECO:0000256" key="5">
    <source>
        <dbReference type="SAM" id="Phobius"/>
    </source>
</evidence>
<evidence type="ECO:0000256" key="1">
    <source>
        <dbReference type="ARBA" id="ARBA00004651"/>
    </source>
</evidence>
<organism evidence="7 8">
    <name type="scientific">Parafrankia colletiae</name>
    <dbReference type="NCBI Taxonomy" id="573497"/>
    <lineage>
        <taxon>Bacteria</taxon>
        <taxon>Bacillati</taxon>
        <taxon>Actinomycetota</taxon>
        <taxon>Actinomycetes</taxon>
        <taxon>Frankiales</taxon>
        <taxon>Frankiaceae</taxon>
        <taxon>Parafrankia</taxon>
    </lineage>
</organism>
<dbReference type="AlphaFoldDB" id="A0A1S1QHW7"/>
<feature type="transmembrane region" description="Helical" evidence="5">
    <location>
        <begin position="57"/>
        <end position="76"/>
    </location>
</feature>
<feature type="transmembrane region" description="Helical" evidence="5">
    <location>
        <begin position="250"/>
        <end position="275"/>
    </location>
</feature>
<accession>A0A1S1QHW7</accession>
<dbReference type="GO" id="GO:0005886">
    <property type="term" value="C:plasma membrane"/>
    <property type="evidence" value="ECO:0007669"/>
    <property type="project" value="UniProtKB-SubCell"/>
</dbReference>
<evidence type="ECO:0000256" key="4">
    <source>
        <dbReference type="ARBA" id="ARBA00023136"/>
    </source>
</evidence>
<feature type="domain" description="Major facilitator superfamily (MFS) profile" evidence="6">
    <location>
        <begin position="1"/>
        <end position="448"/>
    </location>
</feature>
<protein>
    <submittedName>
        <fullName evidence="7">MFS transporter</fullName>
    </submittedName>
</protein>
<evidence type="ECO:0000256" key="2">
    <source>
        <dbReference type="ARBA" id="ARBA00022692"/>
    </source>
</evidence>
<dbReference type="Gene3D" id="1.20.1720.10">
    <property type="entry name" value="Multidrug resistance protein D"/>
    <property type="match status" value="1"/>
</dbReference>
<comment type="subcellular location">
    <subcellularLocation>
        <location evidence="1">Cell membrane</location>
        <topology evidence="1">Multi-pass membrane protein</topology>
    </subcellularLocation>
</comment>
<dbReference type="Gene3D" id="1.20.1250.20">
    <property type="entry name" value="MFS general substrate transporter like domains"/>
    <property type="match status" value="1"/>
</dbReference>
<dbReference type="PANTHER" id="PTHR42718:SF39">
    <property type="entry name" value="ACTINORHODIN TRANSPORTER-RELATED"/>
    <property type="match status" value="1"/>
</dbReference>
<feature type="transmembrane region" description="Helical" evidence="5">
    <location>
        <begin position="317"/>
        <end position="338"/>
    </location>
</feature>